<keyword evidence="2" id="KW-1185">Reference proteome</keyword>
<dbReference type="Proteomes" id="UP001145114">
    <property type="component" value="Unassembled WGS sequence"/>
</dbReference>
<evidence type="ECO:0000313" key="1">
    <source>
        <dbReference type="EMBL" id="KAJ1677922.1"/>
    </source>
</evidence>
<name>A0ACC1HRQ6_9FUNG</name>
<sequence length="450" mass="50340">IEAELVFVINDKEKLTSQLEEARLASSRYQEELEEYKQELREARRQLREVETMYDLSNDTGSIDSRGGNGGTIVAQLNALLVERDQQIDNLNKMVEVLRSAEIEKDQTIESVMAMSRAANDRSERLQVSFDEALEELKLAQDKTAELETNLRSKSNELQSQIKRADRFEQMWKDANAELKALRSVVSMQEKSETRERQLASLKRDSASSGMSGALNDGSTLPPPNAIQGDGEGRPESPLSITGSVNGGSVPPNRELQRAYLNAQRQCADARDKVLSIKQELREQTELRRELEQRYNERDRQVKDLRVRFDAFSHLIADAIERQRGAGDGGKKPADATSTMDLSRVELDVNALLTLIRNPLTSSLATLQSTGFDENMQSPSDTSSTNSPTSPSYHSQARPSWTYEFSGSDKQQPNYRTEGTSDREPLRPLAVGVDHSTSPSTSTPSKYSVY</sequence>
<comment type="caution">
    <text evidence="1">The sequence shown here is derived from an EMBL/GenBank/DDBJ whole genome shotgun (WGS) entry which is preliminary data.</text>
</comment>
<proteinExistence type="predicted"/>
<accession>A0ACC1HRQ6</accession>
<organism evidence="1 2">
    <name type="scientific">Spiromyces aspiralis</name>
    <dbReference type="NCBI Taxonomy" id="68401"/>
    <lineage>
        <taxon>Eukaryota</taxon>
        <taxon>Fungi</taxon>
        <taxon>Fungi incertae sedis</taxon>
        <taxon>Zoopagomycota</taxon>
        <taxon>Kickxellomycotina</taxon>
        <taxon>Kickxellomycetes</taxon>
        <taxon>Kickxellales</taxon>
        <taxon>Kickxellaceae</taxon>
        <taxon>Spiromyces</taxon>
    </lineage>
</organism>
<gene>
    <name evidence="1" type="ORF">EV182_005162</name>
</gene>
<reference evidence="1" key="1">
    <citation type="submission" date="2022-06" db="EMBL/GenBank/DDBJ databases">
        <title>Phylogenomic reconstructions and comparative analyses of Kickxellomycotina fungi.</title>
        <authorList>
            <person name="Reynolds N.K."/>
            <person name="Stajich J.E."/>
            <person name="Barry K."/>
            <person name="Grigoriev I.V."/>
            <person name="Crous P."/>
            <person name="Smith M.E."/>
        </authorList>
    </citation>
    <scope>NUCLEOTIDE SEQUENCE</scope>
    <source>
        <strain evidence="1">RSA 2271</strain>
    </source>
</reference>
<evidence type="ECO:0000313" key="2">
    <source>
        <dbReference type="Proteomes" id="UP001145114"/>
    </source>
</evidence>
<feature type="non-terminal residue" evidence="1">
    <location>
        <position position="1"/>
    </location>
</feature>
<protein>
    <submittedName>
        <fullName evidence="1">Uncharacterized protein</fullName>
    </submittedName>
</protein>
<dbReference type="EMBL" id="JAMZIH010001764">
    <property type="protein sequence ID" value="KAJ1677922.1"/>
    <property type="molecule type" value="Genomic_DNA"/>
</dbReference>